<dbReference type="AlphaFoldDB" id="A0A371I6S0"/>
<evidence type="ECO:0000313" key="4">
    <source>
        <dbReference type="EMBL" id="RDY10733.1"/>
    </source>
</evidence>
<dbReference type="Gene3D" id="3.10.10.10">
    <property type="entry name" value="HIV Type 1 Reverse Transcriptase, subunit A, domain 1"/>
    <property type="match status" value="1"/>
</dbReference>
<comment type="caution">
    <text evidence="4">The sequence shown here is derived from an EMBL/GenBank/DDBJ whole genome shotgun (WGS) entry which is preliminary data.</text>
</comment>
<keyword evidence="5" id="KW-1185">Reference proteome</keyword>
<dbReference type="InterPro" id="IPR043128">
    <property type="entry name" value="Rev_trsase/Diguanyl_cyclase"/>
</dbReference>
<accession>A0A371I6S0</accession>
<name>A0A371I6S0_MUCPR</name>
<feature type="compositionally biased region" description="Polar residues" evidence="1">
    <location>
        <begin position="1"/>
        <end position="12"/>
    </location>
</feature>
<dbReference type="Pfam" id="PF00078">
    <property type="entry name" value="RVT_1"/>
    <property type="match status" value="1"/>
</dbReference>
<evidence type="ECO:0000259" key="2">
    <source>
        <dbReference type="Pfam" id="PF00078"/>
    </source>
</evidence>
<dbReference type="PANTHER" id="PTHR24559:SF444">
    <property type="entry name" value="REVERSE TRANSCRIPTASE DOMAIN-CONTAINING PROTEIN"/>
    <property type="match status" value="1"/>
</dbReference>
<dbReference type="EMBL" id="QJKJ01000791">
    <property type="protein sequence ID" value="RDY10733.1"/>
    <property type="molecule type" value="Genomic_DNA"/>
</dbReference>
<proteinExistence type="predicted"/>
<dbReference type="InterPro" id="IPR041577">
    <property type="entry name" value="RT_RNaseH_2"/>
</dbReference>
<dbReference type="InterPro" id="IPR043502">
    <property type="entry name" value="DNA/RNA_pol_sf"/>
</dbReference>
<feature type="domain" description="Reverse transcriptase/retrotransposon-derived protein RNase H-like" evidence="3">
    <location>
        <begin position="342"/>
        <end position="407"/>
    </location>
</feature>
<protein>
    <submittedName>
        <fullName evidence="4">Retrovirus-related Pol polyprotein</fullName>
    </submittedName>
</protein>
<evidence type="ECO:0000313" key="5">
    <source>
        <dbReference type="Proteomes" id="UP000257109"/>
    </source>
</evidence>
<gene>
    <name evidence="4" type="primary">pol</name>
    <name evidence="4" type="ORF">CR513_04709</name>
</gene>
<dbReference type="CDD" id="cd01647">
    <property type="entry name" value="RT_LTR"/>
    <property type="match status" value="1"/>
</dbReference>
<evidence type="ECO:0000259" key="3">
    <source>
        <dbReference type="Pfam" id="PF17919"/>
    </source>
</evidence>
<dbReference type="SUPFAM" id="SSF56672">
    <property type="entry name" value="DNA/RNA polymerases"/>
    <property type="match status" value="1"/>
</dbReference>
<dbReference type="InterPro" id="IPR000477">
    <property type="entry name" value="RT_dom"/>
</dbReference>
<evidence type="ECO:0000256" key="1">
    <source>
        <dbReference type="SAM" id="MobiDB-lite"/>
    </source>
</evidence>
<dbReference type="Proteomes" id="UP000257109">
    <property type="component" value="Unassembled WGS sequence"/>
</dbReference>
<dbReference type="PANTHER" id="PTHR24559">
    <property type="entry name" value="TRANSPOSON TY3-I GAG-POL POLYPROTEIN"/>
    <property type="match status" value="1"/>
</dbReference>
<feature type="domain" description="Reverse transcriptase" evidence="2">
    <location>
        <begin position="164"/>
        <end position="263"/>
    </location>
</feature>
<dbReference type="OrthoDB" id="10055717at2759"/>
<dbReference type="InterPro" id="IPR053134">
    <property type="entry name" value="RNA-dir_DNA_polymerase"/>
</dbReference>
<organism evidence="4 5">
    <name type="scientific">Mucuna pruriens</name>
    <name type="common">Velvet bean</name>
    <name type="synonym">Dolichos pruriens</name>
    <dbReference type="NCBI Taxonomy" id="157652"/>
    <lineage>
        <taxon>Eukaryota</taxon>
        <taxon>Viridiplantae</taxon>
        <taxon>Streptophyta</taxon>
        <taxon>Embryophyta</taxon>
        <taxon>Tracheophyta</taxon>
        <taxon>Spermatophyta</taxon>
        <taxon>Magnoliopsida</taxon>
        <taxon>eudicotyledons</taxon>
        <taxon>Gunneridae</taxon>
        <taxon>Pentapetalae</taxon>
        <taxon>rosids</taxon>
        <taxon>fabids</taxon>
        <taxon>Fabales</taxon>
        <taxon>Fabaceae</taxon>
        <taxon>Papilionoideae</taxon>
        <taxon>50 kb inversion clade</taxon>
        <taxon>NPAAA clade</taxon>
        <taxon>indigoferoid/millettioid clade</taxon>
        <taxon>Phaseoleae</taxon>
        <taxon>Mucuna</taxon>
    </lineage>
</organism>
<reference evidence="4" key="1">
    <citation type="submission" date="2018-05" db="EMBL/GenBank/DDBJ databases">
        <title>Draft genome of Mucuna pruriens seed.</title>
        <authorList>
            <person name="Nnadi N.E."/>
            <person name="Vos R."/>
            <person name="Hasami M.H."/>
            <person name="Devisetty U.K."/>
            <person name="Aguiy J.C."/>
        </authorList>
    </citation>
    <scope>NUCLEOTIDE SEQUENCE [LARGE SCALE GENOMIC DNA]</scope>
    <source>
        <strain evidence="4">JCA_2017</strain>
    </source>
</reference>
<dbReference type="Gene3D" id="3.30.70.270">
    <property type="match status" value="2"/>
</dbReference>
<sequence length="410" mass="46571">MPATQAPDSNQLGRPVSRPTCDVSPPKPPIESKPLPDHLKCAYLGDEQFPEEKLLQVLKQHKKAIGWKLSDLLGINPAICMHKILMEEEAHPVRQQQRRLNPTILDVVKKEVTKLLVVGIIYQFSIATGLVVPKKSRMIVTRNQNDELGPMRVQNSWRVCIDYRKDHFPLPFLDQVLEKLAKKSHYCFLDGYSRYMQIHIAPEDQYKTTFTCPFGTFAYTRMPFGLCNAPSTFQRCMLSIFSDLVEDCMKVFMDDFMIGATDLVLNFEKCHFMVTKGIVLGYLVSSQGIEVDKAKIDIITSLPNPTSLWEDMPVFIGVFIKNFSKTALPLSKLLQKDVEFIFNKECIQAFEELKTKLTSVPIFQAPNWELPFELMCDASNSALGVILGQQDGVNQPTHVIAYASWTMDLT</sequence>
<feature type="region of interest" description="Disordered" evidence="1">
    <location>
        <begin position="1"/>
        <end position="35"/>
    </location>
</feature>
<feature type="non-terminal residue" evidence="4">
    <location>
        <position position="1"/>
    </location>
</feature>
<dbReference type="Pfam" id="PF17919">
    <property type="entry name" value="RT_RNaseH_2"/>
    <property type="match status" value="1"/>
</dbReference>